<dbReference type="InterPro" id="IPR011262">
    <property type="entry name" value="DNA-dir_RNA_pol_insert"/>
</dbReference>
<dbReference type="Gene3D" id="2.170.120.12">
    <property type="entry name" value="DNA-directed RNA polymerase, insert domain"/>
    <property type="match status" value="1"/>
</dbReference>
<evidence type="ECO:0000259" key="4">
    <source>
        <dbReference type="SMART" id="SM00662"/>
    </source>
</evidence>
<dbReference type="SUPFAM" id="SSF56553">
    <property type="entry name" value="Insert subdomain of RNA polymerase alpha subunit"/>
    <property type="match status" value="1"/>
</dbReference>
<keyword evidence="1" id="KW-0240">DNA-directed RNA polymerase</keyword>
<reference evidence="5" key="2">
    <citation type="submission" date="2014-04" db="EMBL/GenBank/DDBJ databases">
        <title>Chlorella sorokiniana complete plastid genome.</title>
        <authorList>
            <person name="Fan W."/>
            <person name="Mower J.P."/>
        </authorList>
    </citation>
    <scope>NUCLEOTIDE SEQUENCE</scope>
    <source>
        <strain evidence="5">1230</strain>
    </source>
</reference>
<evidence type="ECO:0000256" key="3">
    <source>
        <dbReference type="ARBA" id="ARBA00031776"/>
    </source>
</evidence>
<dbReference type="AlphaFoldDB" id="A0A076EEU8"/>
<dbReference type="InterPro" id="IPR036603">
    <property type="entry name" value="RBP11-like"/>
</dbReference>
<dbReference type="GO" id="GO:0006351">
    <property type="term" value="P:DNA-templated transcription"/>
    <property type="evidence" value="ECO:0007669"/>
    <property type="project" value="InterPro"/>
</dbReference>
<geneLocation type="chloroplast" evidence="5"/>
<feature type="domain" description="DNA-directed RNA polymerase RpoA/D/Rpb3-type" evidence="4">
    <location>
        <begin position="23"/>
        <end position="269"/>
    </location>
</feature>
<dbReference type="Pfam" id="PF01000">
    <property type="entry name" value="RNA_pol_A_bac"/>
    <property type="match status" value="1"/>
</dbReference>
<evidence type="ECO:0000256" key="1">
    <source>
        <dbReference type="ARBA" id="ARBA00022478"/>
    </source>
</evidence>
<name>A0A076EEU8_CHLSO</name>
<sequence>MTKTQNLFFSCVESRIQDHGSLYGRFHIGTFFRGQALTFANALRRTLLSEIPGVRIKDISIEGVTHEFALLPGVEESVLDILFNLKSVVFAPCSTPKIENFRVKYVSKTDSVGEEFDIVHEPAIIRSRGPRKVTARDIKLPLTVKCVNPETHIATLTGDSEFLLEFYLSLSKDQYSSTSPKKNHTQQLSQKPVRPGNELFEKGSKHILNFESVPMPIQKVNYGIKSLNAKQGSEYIVFEVWTDGSLLPQEAVDFGLKQLTHMFYQFASFENKTFAKRFLPKI</sequence>
<dbReference type="GO" id="GO:0003899">
    <property type="term" value="F:DNA-directed RNA polymerase activity"/>
    <property type="evidence" value="ECO:0007669"/>
    <property type="project" value="InterPro"/>
</dbReference>
<dbReference type="RefSeq" id="YP_009140467.1">
    <property type="nucleotide sequence ID" value="NC_023835.1"/>
</dbReference>
<dbReference type="EMBL" id="KJ742376">
    <property type="protein sequence ID" value="AII02045.1"/>
    <property type="molecule type" value="Genomic_DNA"/>
</dbReference>
<dbReference type="SMART" id="SM00662">
    <property type="entry name" value="RPOLD"/>
    <property type="match status" value="1"/>
</dbReference>
<dbReference type="EMBL" id="KJ397925">
    <property type="protein sequence ID" value="AKJ26119.1"/>
    <property type="molecule type" value="Genomic_DNA"/>
</dbReference>
<dbReference type="GeneID" id="24367170"/>
<gene>
    <name evidence="5" type="primary">rpoA</name>
</gene>
<dbReference type="InterPro" id="IPR011263">
    <property type="entry name" value="DNA-dir_RNA_pol_RpoA/D/Rpb3"/>
</dbReference>
<protein>
    <recommendedName>
        <fullName evidence="3">Plastid-encoded RNA polymerase subunit alpha</fullName>
    </recommendedName>
</protein>
<evidence type="ECO:0000313" key="6">
    <source>
        <dbReference type="EMBL" id="AKJ26119.1"/>
    </source>
</evidence>
<evidence type="ECO:0000313" key="5">
    <source>
        <dbReference type="EMBL" id="AII02045.1"/>
    </source>
</evidence>
<dbReference type="SUPFAM" id="SSF55257">
    <property type="entry name" value="RBP11-like subunits of RNA polymerase"/>
    <property type="match status" value="1"/>
</dbReference>
<dbReference type="Pfam" id="PF01193">
    <property type="entry name" value="RNA_pol_L"/>
    <property type="match status" value="1"/>
</dbReference>
<keyword evidence="2" id="KW-0804">Transcription</keyword>
<organism evidence="5">
    <name type="scientific">Chlorella sorokiniana</name>
    <name type="common">Freshwater green alga</name>
    <dbReference type="NCBI Taxonomy" id="3076"/>
    <lineage>
        <taxon>Eukaryota</taxon>
        <taxon>Viridiplantae</taxon>
        <taxon>Chlorophyta</taxon>
        <taxon>core chlorophytes</taxon>
        <taxon>Trebouxiophyceae</taxon>
        <taxon>Chlorellales</taxon>
        <taxon>Chlorellaceae</taxon>
        <taxon>Chlorella clade</taxon>
        <taxon>Chlorella</taxon>
    </lineage>
</organism>
<dbReference type="InterPro" id="IPR036643">
    <property type="entry name" value="RNApol_insert_sf"/>
</dbReference>
<proteinExistence type="predicted"/>
<reference evidence="6" key="1">
    <citation type="journal article" date="2014" name="Mitochondrial DNA">
        <title>Complete genome sequence of chloroplast DNA (cpDNA) of Chlorella sorokiniana.</title>
        <authorList>
            <person name="Orsini M."/>
            <person name="Cusano R."/>
            <person name="Costelli C."/>
            <person name="Malavasi V."/>
            <person name="Concas A."/>
            <person name="Angius A."/>
            <person name="Cao G."/>
        </authorList>
    </citation>
    <scope>NUCLEOTIDE SEQUENCE</scope>
    <source>
        <strain evidence="6">Crs4</strain>
    </source>
</reference>
<dbReference type="CDD" id="cd06928">
    <property type="entry name" value="RNAP_alpha_NTD"/>
    <property type="match status" value="1"/>
</dbReference>
<keyword evidence="5" id="KW-0934">Plastid</keyword>
<keyword evidence="5" id="KW-0150">Chloroplast</keyword>
<dbReference type="Gene3D" id="3.30.1360.10">
    <property type="entry name" value="RNA polymerase, RBP11-like subunit"/>
    <property type="match status" value="1"/>
</dbReference>
<dbReference type="GO" id="GO:0000428">
    <property type="term" value="C:DNA-directed RNA polymerase complex"/>
    <property type="evidence" value="ECO:0007669"/>
    <property type="project" value="UniProtKB-KW"/>
</dbReference>
<dbReference type="GO" id="GO:0046983">
    <property type="term" value="F:protein dimerization activity"/>
    <property type="evidence" value="ECO:0007669"/>
    <property type="project" value="InterPro"/>
</dbReference>
<evidence type="ECO:0000256" key="2">
    <source>
        <dbReference type="ARBA" id="ARBA00023163"/>
    </source>
</evidence>
<accession>A0A076EEU8</accession>